<keyword evidence="1" id="KW-1133">Transmembrane helix</keyword>
<evidence type="ECO:0008006" key="4">
    <source>
        <dbReference type="Google" id="ProtNLM"/>
    </source>
</evidence>
<dbReference type="InterPro" id="IPR029377">
    <property type="entry name" value="TMEM220"/>
</dbReference>
<gene>
    <name evidence="2" type="ORF">FVB32_16610</name>
</gene>
<feature type="transmembrane region" description="Helical" evidence="1">
    <location>
        <begin position="94"/>
        <end position="113"/>
    </location>
</feature>
<reference evidence="2 3" key="1">
    <citation type="submission" date="2019-08" db="EMBL/GenBank/DDBJ databases">
        <title>Professor.</title>
        <authorList>
            <person name="Park J.S."/>
        </authorList>
    </citation>
    <scope>NUCLEOTIDE SEQUENCE [LARGE SCALE GENOMIC DNA]</scope>
    <source>
        <strain evidence="2 3">176CP5-101</strain>
    </source>
</reference>
<dbReference type="RefSeq" id="WP_147744944.1">
    <property type="nucleotide sequence ID" value="NZ_VRUR01000002.1"/>
</dbReference>
<name>A0A5C8V333_9FLAO</name>
<dbReference type="AlphaFoldDB" id="A0A5C8V333"/>
<dbReference type="Pfam" id="PF15071">
    <property type="entry name" value="TMEM220"/>
    <property type="match status" value="1"/>
</dbReference>
<sequence>MTLFFKVLGVLFSILFTWSAILQYNDPDPIQWIVYYGAAAMASILFVFNRLKLIWALLLFFFFLFKMYWTWPDKFEGVSIGEGDINNIERGREALGLGISAFAMLIYGCRLWYCKKLKI</sequence>
<feature type="transmembrane region" description="Helical" evidence="1">
    <location>
        <begin position="53"/>
        <end position="71"/>
    </location>
</feature>
<keyword evidence="1" id="KW-0472">Membrane</keyword>
<feature type="transmembrane region" description="Helical" evidence="1">
    <location>
        <begin position="29"/>
        <end position="48"/>
    </location>
</feature>
<keyword evidence="1" id="KW-0812">Transmembrane</keyword>
<dbReference type="Proteomes" id="UP000321456">
    <property type="component" value="Unassembled WGS sequence"/>
</dbReference>
<evidence type="ECO:0000256" key="1">
    <source>
        <dbReference type="SAM" id="Phobius"/>
    </source>
</evidence>
<organism evidence="2 3">
    <name type="scientific">Flagellimonas hymeniacidonis</name>
    <dbReference type="NCBI Taxonomy" id="2603628"/>
    <lineage>
        <taxon>Bacteria</taxon>
        <taxon>Pseudomonadati</taxon>
        <taxon>Bacteroidota</taxon>
        <taxon>Flavobacteriia</taxon>
        <taxon>Flavobacteriales</taxon>
        <taxon>Flavobacteriaceae</taxon>
        <taxon>Flagellimonas</taxon>
    </lineage>
</organism>
<evidence type="ECO:0000313" key="3">
    <source>
        <dbReference type="Proteomes" id="UP000321456"/>
    </source>
</evidence>
<evidence type="ECO:0000313" key="2">
    <source>
        <dbReference type="EMBL" id="TXN36173.1"/>
    </source>
</evidence>
<keyword evidence="3" id="KW-1185">Reference proteome</keyword>
<protein>
    <recommendedName>
        <fullName evidence="4">Transmembrane family 220, helix</fullName>
    </recommendedName>
</protein>
<proteinExistence type="predicted"/>
<dbReference type="EMBL" id="VRUR01000002">
    <property type="protein sequence ID" value="TXN36173.1"/>
    <property type="molecule type" value="Genomic_DNA"/>
</dbReference>
<accession>A0A5C8V333</accession>
<comment type="caution">
    <text evidence="2">The sequence shown here is derived from an EMBL/GenBank/DDBJ whole genome shotgun (WGS) entry which is preliminary data.</text>
</comment>